<dbReference type="Pfam" id="PF19300">
    <property type="entry name" value="BPD_transp_1_N"/>
    <property type="match status" value="1"/>
</dbReference>
<dbReference type="GeneID" id="64407798"/>
<feature type="transmembrane region" description="Helical" evidence="7">
    <location>
        <begin position="190"/>
        <end position="209"/>
    </location>
</feature>
<dbReference type="RefSeq" id="WP_061787965.1">
    <property type="nucleotide sequence ID" value="NZ_LR134406.1"/>
</dbReference>
<evidence type="ECO:0000256" key="4">
    <source>
        <dbReference type="ARBA" id="ARBA00022692"/>
    </source>
</evidence>
<keyword evidence="10" id="KW-1185">Reference proteome</keyword>
<keyword evidence="5 7" id="KW-1133">Transmembrane helix</keyword>
<dbReference type="PROSITE" id="PS50928">
    <property type="entry name" value="ABC_TM1"/>
    <property type="match status" value="1"/>
</dbReference>
<organism evidence="9 10">
    <name type="scientific">Arachnia propionica</name>
    <dbReference type="NCBI Taxonomy" id="1750"/>
    <lineage>
        <taxon>Bacteria</taxon>
        <taxon>Bacillati</taxon>
        <taxon>Actinomycetota</taxon>
        <taxon>Actinomycetes</taxon>
        <taxon>Propionibacteriales</taxon>
        <taxon>Propionibacteriaceae</taxon>
        <taxon>Arachnia</taxon>
    </lineage>
</organism>
<sequence>MGRTIDASPQRPTFTGWLLRRLARSATQCLAASFLLFLLIQALPGDAATASASKNGAAAVEAARARMGLDRPVLERYLEWVAGILRGDPGTTLITSRPVAETITQPVLASLSLAAVVLLGLVLVTLPVAVITGARPRHPVSRFLTGISVAAAAIPEFVVAIALLAVLAVWTRWLPVLSVPGAGRTVWENPVCLVMPALSLWLVCSASLTRRVQALVATHAAAPYVREAELAGLTRRRVLSRHLLPSVAPGVLQLLAQTIPYLLGGAVVVETVTSFPGLGFALVRAVGDREVPVVMAAGALMMVVAVVAFTVADALSVHQERMVAVV</sequence>
<dbReference type="PANTHER" id="PTHR43163">
    <property type="entry name" value="DIPEPTIDE TRANSPORT SYSTEM PERMEASE PROTEIN DPPB-RELATED"/>
    <property type="match status" value="1"/>
</dbReference>
<gene>
    <name evidence="9" type="primary">gsiC_4</name>
    <name evidence="9" type="ORF">NCTC12967_02357</name>
</gene>
<dbReference type="Proteomes" id="UP000273044">
    <property type="component" value="Chromosome"/>
</dbReference>
<accession>A0A3S4UDS0</accession>
<evidence type="ECO:0000256" key="1">
    <source>
        <dbReference type="ARBA" id="ARBA00004651"/>
    </source>
</evidence>
<keyword evidence="2 7" id="KW-0813">Transport</keyword>
<dbReference type="GO" id="GO:0005886">
    <property type="term" value="C:plasma membrane"/>
    <property type="evidence" value="ECO:0007669"/>
    <property type="project" value="UniProtKB-SubCell"/>
</dbReference>
<evidence type="ECO:0000256" key="7">
    <source>
        <dbReference type="RuleBase" id="RU363032"/>
    </source>
</evidence>
<dbReference type="CDD" id="cd06261">
    <property type="entry name" value="TM_PBP2"/>
    <property type="match status" value="1"/>
</dbReference>
<protein>
    <submittedName>
        <fullName evidence="9">Glutathione transport system permease protein gsiC</fullName>
    </submittedName>
</protein>
<dbReference type="EMBL" id="LR134406">
    <property type="protein sequence ID" value="VEH71047.1"/>
    <property type="molecule type" value="Genomic_DNA"/>
</dbReference>
<dbReference type="GO" id="GO:0055085">
    <property type="term" value="P:transmembrane transport"/>
    <property type="evidence" value="ECO:0007669"/>
    <property type="project" value="InterPro"/>
</dbReference>
<dbReference type="Pfam" id="PF00528">
    <property type="entry name" value="BPD_transp_1"/>
    <property type="match status" value="1"/>
</dbReference>
<feature type="transmembrane region" description="Helical" evidence="7">
    <location>
        <begin position="143"/>
        <end position="170"/>
    </location>
</feature>
<dbReference type="InterPro" id="IPR000515">
    <property type="entry name" value="MetI-like"/>
</dbReference>
<dbReference type="SUPFAM" id="SSF161098">
    <property type="entry name" value="MetI-like"/>
    <property type="match status" value="1"/>
</dbReference>
<evidence type="ECO:0000313" key="10">
    <source>
        <dbReference type="Proteomes" id="UP000273044"/>
    </source>
</evidence>
<keyword evidence="3" id="KW-1003">Cell membrane</keyword>
<dbReference type="Gene3D" id="1.10.3720.10">
    <property type="entry name" value="MetI-like"/>
    <property type="match status" value="1"/>
</dbReference>
<evidence type="ECO:0000256" key="5">
    <source>
        <dbReference type="ARBA" id="ARBA00022989"/>
    </source>
</evidence>
<comment type="subcellular location">
    <subcellularLocation>
        <location evidence="1 7">Cell membrane</location>
        <topology evidence="1 7">Multi-pass membrane protein</topology>
    </subcellularLocation>
</comment>
<comment type="similarity">
    <text evidence="7">Belongs to the binding-protein-dependent transport system permease family.</text>
</comment>
<proteinExistence type="inferred from homology"/>
<reference evidence="9 10" key="1">
    <citation type="submission" date="2018-12" db="EMBL/GenBank/DDBJ databases">
        <authorList>
            <consortium name="Pathogen Informatics"/>
        </authorList>
    </citation>
    <scope>NUCLEOTIDE SEQUENCE [LARGE SCALE GENOMIC DNA]</scope>
    <source>
        <strain evidence="9 10">NCTC12967</strain>
    </source>
</reference>
<dbReference type="PANTHER" id="PTHR43163:SF3">
    <property type="entry name" value="PEPTIDE ABC TRANSPORTER PERMEASE PROTEIN"/>
    <property type="match status" value="1"/>
</dbReference>
<feature type="transmembrane region" description="Helical" evidence="7">
    <location>
        <begin position="293"/>
        <end position="312"/>
    </location>
</feature>
<dbReference type="AlphaFoldDB" id="A0A3S4UDS0"/>
<dbReference type="InterPro" id="IPR035906">
    <property type="entry name" value="MetI-like_sf"/>
</dbReference>
<evidence type="ECO:0000313" key="9">
    <source>
        <dbReference type="EMBL" id="VEH71047.1"/>
    </source>
</evidence>
<keyword evidence="6 7" id="KW-0472">Membrane</keyword>
<feature type="transmembrane region" description="Helical" evidence="7">
    <location>
        <begin position="107"/>
        <end position="131"/>
    </location>
</feature>
<name>A0A3S4UDS0_9ACTN</name>
<keyword evidence="4 7" id="KW-0812">Transmembrane</keyword>
<dbReference type="InterPro" id="IPR045621">
    <property type="entry name" value="BPD_transp_1_N"/>
</dbReference>
<evidence type="ECO:0000256" key="2">
    <source>
        <dbReference type="ARBA" id="ARBA00022448"/>
    </source>
</evidence>
<feature type="domain" description="ABC transmembrane type-1" evidence="8">
    <location>
        <begin position="107"/>
        <end position="312"/>
    </location>
</feature>
<feature type="transmembrane region" description="Helical" evidence="7">
    <location>
        <begin position="261"/>
        <end position="287"/>
    </location>
</feature>
<evidence type="ECO:0000256" key="3">
    <source>
        <dbReference type="ARBA" id="ARBA00022475"/>
    </source>
</evidence>
<evidence type="ECO:0000256" key="6">
    <source>
        <dbReference type="ARBA" id="ARBA00023136"/>
    </source>
</evidence>
<evidence type="ECO:0000259" key="8">
    <source>
        <dbReference type="PROSITE" id="PS50928"/>
    </source>
</evidence>